<reference evidence="2" key="1">
    <citation type="journal article" date="2019" name="bioRxiv">
        <title>The Genome of the Zebra Mussel, Dreissena polymorpha: A Resource for Invasive Species Research.</title>
        <authorList>
            <person name="McCartney M.A."/>
            <person name="Auch B."/>
            <person name="Kono T."/>
            <person name="Mallez S."/>
            <person name="Zhang Y."/>
            <person name="Obille A."/>
            <person name="Becker A."/>
            <person name="Abrahante J.E."/>
            <person name="Garbe J."/>
            <person name="Badalamenti J.P."/>
            <person name="Herman A."/>
            <person name="Mangelson H."/>
            <person name="Liachko I."/>
            <person name="Sullivan S."/>
            <person name="Sone E.D."/>
            <person name="Koren S."/>
            <person name="Silverstein K.A.T."/>
            <person name="Beckman K.B."/>
            <person name="Gohl D.M."/>
        </authorList>
    </citation>
    <scope>NUCLEOTIDE SEQUENCE</scope>
    <source>
        <strain evidence="2">Duluth1</strain>
        <tissue evidence="2">Whole animal</tissue>
    </source>
</reference>
<evidence type="ECO:0000256" key="1">
    <source>
        <dbReference type="SAM" id="MobiDB-lite"/>
    </source>
</evidence>
<dbReference type="Proteomes" id="UP000828390">
    <property type="component" value="Unassembled WGS sequence"/>
</dbReference>
<keyword evidence="3" id="KW-1185">Reference proteome</keyword>
<reference evidence="2" key="2">
    <citation type="submission" date="2020-11" db="EMBL/GenBank/DDBJ databases">
        <authorList>
            <person name="McCartney M.A."/>
            <person name="Auch B."/>
            <person name="Kono T."/>
            <person name="Mallez S."/>
            <person name="Becker A."/>
            <person name="Gohl D.M."/>
            <person name="Silverstein K.A.T."/>
            <person name="Koren S."/>
            <person name="Bechman K.B."/>
            <person name="Herman A."/>
            <person name="Abrahante J.E."/>
            <person name="Garbe J."/>
        </authorList>
    </citation>
    <scope>NUCLEOTIDE SEQUENCE</scope>
    <source>
        <strain evidence="2">Duluth1</strain>
        <tissue evidence="2">Whole animal</tissue>
    </source>
</reference>
<evidence type="ECO:0000313" key="3">
    <source>
        <dbReference type="Proteomes" id="UP000828390"/>
    </source>
</evidence>
<evidence type="ECO:0000313" key="2">
    <source>
        <dbReference type="EMBL" id="KAH3826196.1"/>
    </source>
</evidence>
<name>A0A9D4H377_DREPO</name>
<feature type="region of interest" description="Disordered" evidence="1">
    <location>
        <begin position="1"/>
        <end position="47"/>
    </location>
</feature>
<gene>
    <name evidence="2" type="ORF">DPMN_128092</name>
</gene>
<dbReference type="EMBL" id="JAIWYP010000005">
    <property type="protein sequence ID" value="KAH3826196.1"/>
    <property type="molecule type" value="Genomic_DNA"/>
</dbReference>
<proteinExistence type="predicted"/>
<protein>
    <submittedName>
        <fullName evidence="2">Uncharacterized protein</fullName>
    </submittedName>
</protein>
<comment type="caution">
    <text evidence="2">The sequence shown here is derived from an EMBL/GenBank/DDBJ whole genome shotgun (WGS) entry which is preliminary data.</text>
</comment>
<dbReference type="AlphaFoldDB" id="A0A9D4H377"/>
<accession>A0A9D4H377</accession>
<organism evidence="2 3">
    <name type="scientific">Dreissena polymorpha</name>
    <name type="common">Zebra mussel</name>
    <name type="synonym">Mytilus polymorpha</name>
    <dbReference type="NCBI Taxonomy" id="45954"/>
    <lineage>
        <taxon>Eukaryota</taxon>
        <taxon>Metazoa</taxon>
        <taxon>Spiralia</taxon>
        <taxon>Lophotrochozoa</taxon>
        <taxon>Mollusca</taxon>
        <taxon>Bivalvia</taxon>
        <taxon>Autobranchia</taxon>
        <taxon>Heteroconchia</taxon>
        <taxon>Euheterodonta</taxon>
        <taxon>Imparidentia</taxon>
        <taxon>Neoheterodontei</taxon>
        <taxon>Myida</taxon>
        <taxon>Dreissenoidea</taxon>
        <taxon>Dreissenidae</taxon>
        <taxon>Dreissena</taxon>
    </lineage>
</organism>
<sequence length="88" mass="9180">MADDEDAISIRSPSPISLHPDEITNTTLSSSSTSTINKTPTPRPSTPLQELSIIVNAKKARPATPATPLFDELSAPVPAQVTAVTASN</sequence>
<feature type="compositionally biased region" description="Low complexity" evidence="1">
    <location>
        <begin position="23"/>
        <end position="40"/>
    </location>
</feature>